<protein>
    <submittedName>
        <fullName evidence="2">DUF3307 domain-containing protein</fullName>
    </submittedName>
</protein>
<feature type="transmembrane region" description="Helical" evidence="1">
    <location>
        <begin position="57"/>
        <end position="78"/>
    </location>
</feature>
<dbReference type="RefSeq" id="WP_196940777.1">
    <property type="nucleotide sequence ID" value="NZ_MU158691.1"/>
</dbReference>
<proteinExistence type="predicted"/>
<comment type="caution">
    <text evidence="2">The sequence shown here is derived from an EMBL/GenBank/DDBJ whole genome shotgun (WGS) entry which is preliminary data.</text>
</comment>
<reference evidence="2 3" key="1">
    <citation type="submission" date="2018-02" db="EMBL/GenBank/DDBJ databases">
        <title>Sphingobacterium KA21.</title>
        <authorList>
            <person name="Vasarhelyi B.M."/>
            <person name="Deshmukh S."/>
            <person name="Balint B."/>
            <person name="Kukolya J."/>
        </authorList>
    </citation>
    <scope>NUCLEOTIDE SEQUENCE [LARGE SCALE GENOMIC DNA]</scope>
    <source>
        <strain evidence="2 3">Ka21</strain>
    </source>
</reference>
<feature type="transmembrane region" description="Helical" evidence="1">
    <location>
        <begin position="126"/>
        <end position="146"/>
    </location>
</feature>
<keyword evidence="1" id="KW-0812">Transmembrane</keyword>
<organism evidence="2 3">
    <name type="scientific">Sphingobacterium pedocola</name>
    <dbReference type="NCBI Taxonomy" id="2082722"/>
    <lineage>
        <taxon>Bacteria</taxon>
        <taxon>Pseudomonadati</taxon>
        <taxon>Bacteroidota</taxon>
        <taxon>Sphingobacteriia</taxon>
        <taxon>Sphingobacteriales</taxon>
        <taxon>Sphingobacteriaceae</taxon>
        <taxon>Sphingobacterium</taxon>
    </lineage>
</organism>
<dbReference type="Proteomes" id="UP000618319">
    <property type="component" value="Unassembled WGS sequence"/>
</dbReference>
<dbReference type="Pfam" id="PF11750">
    <property type="entry name" value="DUF3307"/>
    <property type="match status" value="1"/>
</dbReference>
<keyword evidence="3" id="KW-1185">Reference proteome</keyword>
<sequence>MLTVFLKLLLCHILGDFVLQPKSWVARRKDRIGYLFLHVAIHMSLLVVFFSNDLANWWRNILFITFGHLAIDSLKIWWERMWPYKPVLLFIGDQILHITLLIAVILRVYGVPDQWIQLLFTDKSLLYLIAFLLVTAVSPIFLRVFFSKWNKESDFYTKRKDTLMDAGMLIGIMERLIIVLFIQVGFLSGIGFLLAAKSIFRFGDLTNAKDTKFTEYILVGTLASFVIAITIGYGLRICLQFV</sequence>
<evidence type="ECO:0000313" key="2">
    <source>
        <dbReference type="EMBL" id="MBE8720971.1"/>
    </source>
</evidence>
<name>A0ABR9T6M9_9SPHI</name>
<dbReference type="EMBL" id="PSKQ01000018">
    <property type="protein sequence ID" value="MBE8720971.1"/>
    <property type="molecule type" value="Genomic_DNA"/>
</dbReference>
<evidence type="ECO:0000313" key="3">
    <source>
        <dbReference type="Proteomes" id="UP000618319"/>
    </source>
</evidence>
<feature type="transmembrane region" description="Helical" evidence="1">
    <location>
        <begin position="216"/>
        <end position="239"/>
    </location>
</feature>
<feature type="transmembrane region" description="Helical" evidence="1">
    <location>
        <begin position="87"/>
        <end position="106"/>
    </location>
</feature>
<keyword evidence="1" id="KW-0472">Membrane</keyword>
<keyword evidence="1" id="KW-1133">Transmembrane helix</keyword>
<accession>A0ABR9T6M9</accession>
<feature type="transmembrane region" description="Helical" evidence="1">
    <location>
        <begin position="32"/>
        <end position="51"/>
    </location>
</feature>
<feature type="transmembrane region" description="Helical" evidence="1">
    <location>
        <begin position="167"/>
        <end position="196"/>
    </location>
</feature>
<gene>
    <name evidence="2" type="ORF">C4F40_09580</name>
</gene>
<dbReference type="InterPro" id="IPR021737">
    <property type="entry name" value="Phage_phiKZ_Orf197"/>
</dbReference>
<evidence type="ECO:0000256" key="1">
    <source>
        <dbReference type="SAM" id="Phobius"/>
    </source>
</evidence>